<comment type="caution">
    <text evidence="1">The sequence shown here is derived from an EMBL/GenBank/DDBJ whole genome shotgun (WGS) entry which is preliminary data.</text>
</comment>
<dbReference type="Proteomes" id="UP000276133">
    <property type="component" value="Unassembled WGS sequence"/>
</dbReference>
<organism evidence="1 2">
    <name type="scientific">Brachionus plicatilis</name>
    <name type="common">Marine rotifer</name>
    <name type="synonym">Brachionus muelleri</name>
    <dbReference type="NCBI Taxonomy" id="10195"/>
    <lineage>
        <taxon>Eukaryota</taxon>
        <taxon>Metazoa</taxon>
        <taxon>Spiralia</taxon>
        <taxon>Gnathifera</taxon>
        <taxon>Rotifera</taxon>
        <taxon>Eurotatoria</taxon>
        <taxon>Monogononta</taxon>
        <taxon>Pseudotrocha</taxon>
        <taxon>Ploima</taxon>
        <taxon>Brachionidae</taxon>
        <taxon>Brachionus</taxon>
    </lineage>
</organism>
<protein>
    <submittedName>
        <fullName evidence="1">Uncharacterized protein</fullName>
    </submittedName>
</protein>
<name>A0A3M7QP65_BRAPC</name>
<accession>A0A3M7QP65</accession>
<dbReference type="EMBL" id="REGN01005624">
    <property type="protein sequence ID" value="RNA12748.1"/>
    <property type="molecule type" value="Genomic_DNA"/>
</dbReference>
<reference evidence="1 2" key="1">
    <citation type="journal article" date="2018" name="Sci. Rep.">
        <title>Genomic signatures of local adaptation to the degree of environmental predictability in rotifers.</title>
        <authorList>
            <person name="Franch-Gras L."/>
            <person name="Hahn C."/>
            <person name="Garcia-Roger E.M."/>
            <person name="Carmona M.J."/>
            <person name="Serra M."/>
            <person name="Gomez A."/>
        </authorList>
    </citation>
    <scope>NUCLEOTIDE SEQUENCE [LARGE SCALE GENOMIC DNA]</scope>
    <source>
        <strain evidence="1">HYR1</strain>
    </source>
</reference>
<sequence>MPQINTNATGCLFVDLIEIPSKKFTFGQNDKKDRKYYIYSEREALVVFFGGQVFKQSKSV</sequence>
<proteinExistence type="predicted"/>
<evidence type="ECO:0000313" key="2">
    <source>
        <dbReference type="Proteomes" id="UP000276133"/>
    </source>
</evidence>
<evidence type="ECO:0000313" key="1">
    <source>
        <dbReference type="EMBL" id="RNA12748.1"/>
    </source>
</evidence>
<gene>
    <name evidence="1" type="ORF">BpHYR1_032137</name>
</gene>
<dbReference type="AlphaFoldDB" id="A0A3M7QP65"/>
<keyword evidence="2" id="KW-1185">Reference proteome</keyword>